<dbReference type="AlphaFoldDB" id="A0A930LU50"/>
<sequence length="564" mass="58256">MSTLSIKRRVVAVATLAAGLQSGVLAPSMAADTVADPTPSLHDVAGVGDSDDPITQRREGESNVDFDGPNEGDIHLTIHRENGAALLVWSGFPQGVSAESVLVEVTSCTSTEECTHRSVSPTEGGSPGEVALLLDLPAGGTFYVITLTDAAYGITRVDFLTRDRDTLVEVPSDPRYSTQPGVTPPHGEDASSKGPSATDSTPVEKKDTPESPSPQPSPTHIPSTVAPTPQPVVTQSPNVTKEPEHIQLISSEKIEAQASRQNHRDSPRLTIQNSQVNSSDSVKPVTVRGKNFATNDNGYDLMLMELDGDGHTVGDALAIVRVNPSDLSSGSFEAVLGVPGASLQTGRTYLVVAIDATSGGDVQVSTVRFTVSRGSNNTGNSQGESDDTSTDDSSDSSSSAVAGTSSAAPSTASSGEEQNAVKVADGNKTKTRGVRSATALAGDRKDPTISVEEGTEAVAHPAASSSSALGYRTRDAQDEQATARTSAPAETEPATQSRRSSTLDGSSSQVRSEQKGRDGVKASEADLAHGMMASSSALAVLLAIGGGMVLGSLGMTWAHSSRRK</sequence>
<feature type="compositionally biased region" description="Basic and acidic residues" evidence="1">
    <location>
        <begin position="512"/>
        <end position="522"/>
    </location>
</feature>
<keyword evidence="2" id="KW-0812">Transmembrane</keyword>
<evidence type="ECO:0000256" key="2">
    <source>
        <dbReference type="SAM" id="Phobius"/>
    </source>
</evidence>
<feature type="compositionally biased region" description="Acidic residues" evidence="1">
    <location>
        <begin position="384"/>
        <end position="394"/>
    </location>
</feature>
<organism evidence="4 5">
    <name type="scientific">Rothia mucilaginosa</name>
    <dbReference type="NCBI Taxonomy" id="43675"/>
    <lineage>
        <taxon>Bacteria</taxon>
        <taxon>Bacillati</taxon>
        <taxon>Actinomycetota</taxon>
        <taxon>Actinomycetes</taxon>
        <taxon>Micrococcales</taxon>
        <taxon>Micrococcaceae</taxon>
        <taxon>Rothia</taxon>
    </lineage>
</organism>
<dbReference type="EMBL" id="JABZXS010000044">
    <property type="protein sequence ID" value="MBF1673428.1"/>
    <property type="molecule type" value="Genomic_DNA"/>
</dbReference>
<evidence type="ECO:0000256" key="1">
    <source>
        <dbReference type="SAM" id="MobiDB-lite"/>
    </source>
</evidence>
<reference evidence="4" key="1">
    <citation type="submission" date="2020-04" db="EMBL/GenBank/DDBJ databases">
        <title>Deep metagenomics examines the oral microbiome during advanced dental caries in children, revealing novel taxa and co-occurrences with host molecules.</title>
        <authorList>
            <person name="Baker J.L."/>
            <person name="Morton J.T."/>
            <person name="Dinis M."/>
            <person name="Alvarez R."/>
            <person name="Tran N.C."/>
            <person name="Knight R."/>
            <person name="Edlund A."/>
        </authorList>
    </citation>
    <scope>NUCLEOTIDE SEQUENCE</scope>
    <source>
        <strain evidence="4">JCVI_47_bin.3</strain>
    </source>
</reference>
<feature type="region of interest" description="Disordered" evidence="1">
    <location>
        <begin position="372"/>
        <end position="522"/>
    </location>
</feature>
<keyword evidence="2" id="KW-1133">Transmembrane helix</keyword>
<feature type="compositionally biased region" description="Low complexity" evidence="1">
    <location>
        <begin position="395"/>
        <end position="414"/>
    </location>
</feature>
<keyword evidence="2" id="KW-0472">Membrane</keyword>
<feature type="transmembrane region" description="Helical" evidence="2">
    <location>
        <begin position="537"/>
        <end position="558"/>
    </location>
</feature>
<evidence type="ECO:0000313" key="5">
    <source>
        <dbReference type="Proteomes" id="UP000785653"/>
    </source>
</evidence>
<feature type="compositionally biased region" description="Low complexity" evidence="1">
    <location>
        <begin position="497"/>
        <end position="508"/>
    </location>
</feature>
<feature type="compositionally biased region" description="Polar residues" evidence="1">
    <location>
        <begin position="269"/>
        <end position="281"/>
    </location>
</feature>
<comment type="caution">
    <text evidence="4">The sequence shown here is derived from an EMBL/GenBank/DDBJ whole genome shotgun (WGS) entry which is preliminary data.</text>
</comment>
<feature type="compositionally biased region" description="Polar residues" evidence="1">
    <location>
        <begin position="372"/>
        <end position="383"/>
    </location>
</feature>
<feature type="region of interest" description="Disordered" evidence="1">
    <location>
        <begin position="170"/>
        <end position="241"/>
    </location>
</feature>
<evidence type="ECO:0000313" key="4">
    <source>
        <dbReference type="EMBL" id="MBF1673428.1"/>
    </source>
</evidence>
<keyword evidence="3" id="KW-0732">Signal</keyword>
<feature type="region of interest" description="Disordered" evidence="1">
    <location>
        <begin position="42"/>
        <end position="69"/>
    </location>
</feature>
<name>A0A930LU50_9MICC</name>
<feature type="chain" id="PRO_5037887117" evidence="3">
    <location>
        <begin position="31"/>
        <end position="564"/>
    </location>
</feature>
<dbReference type="Proteomes" id="UP000785653">
    <property type="component" value="Unassembled WGS sequence"/>
</dbReference>
<evidence type="ECO:0000256" key="3">
    <source>
        <dbReference type="SAM" id="SignalP"/>
    </source>
</evidence>
<proteinExistence type="predicted"/>
<protein>
    <submittedName>
        <fullName evidence="4">Uncharacterized protein</fullName>
    </submittedName>
</protein>
<accession>A0A930LU50</accession>
<gene>
    <name evidence="4" type="ORF">HXO65_04385</name>
</gene>
<feature type="compositionally biased region" description="Polar residues" evidence="1">
    <location>
        <begin position="220"/>
        <end position="239"/>
    </location>
</feature>
<feature type="signal peptide" evidence="3">
    <location>
        <begin position="1"/>
        <end position="30"/>
    </location>
</feature>
<feature type="region of interest" description="Disordered" evidence="1">
    <location>
        <begin position="256"/>
        <end position="283"/>
    </location>
</feature>